<evidence type="ECO:0000313" key="2">
    <source>
        <dbReference type="EMBL" id="ATY84854.1"/>
    </source>
</evidence>
<dbReference type="AlphaFoldDB" id="A0A2K8N689"/>
<dbReference type="KEGG" id="kyr:CVV65_07915"/>
<accession>A0A2K8N689</accession>
<sequence length="464" mass="54020">MNIESSRCGQGWSMRLTECLNESDVRALQRIAAHYEEDFHSSSKMSLIQGIVAGMGRRTEICRRIEDFPPLMKDVVVALACEREVWSAEDLRALVGRVFGQGVEWREVADRVMERGWMFPLRSSRSQVLYHLPDEVRDGVRQWLREKSRKGAEHVPEPLVWKDESLAIVRDTAVFLAYVGRREPELTGEGVLYRRHQQQIFQLMEIREEPLAPVTWRFGYGRRFYDYPDRFAMIYDFCYAKGYVEEGPERLALGARAREWLARSDGEKWKEMFSFWRHLYRRAIPELPMALIWLSEACAQGWVREDRLDALLVPYVQGYYYEDAETVKHRRIYAMLVHFGLLQCGTGEDGRRVYRRSEMAGGPWTVGDEPRVSEESRGIVVQPHFEILVEPRWVARLALDLGTFAEPVSGEGFPVYRLTRRSVRGAVDRGWSGADMVNWLRRHCRHEVPGNVETQILQWAKGPS</sequence>
<evidence type="ECO:0000313" key="3">
    <source>
        <dbReference type="Proteomes" id="UP000231932"/>
    </source>
</evidence>
<organism evidence="2 3">
    <name type="scientific">Kyrpidia spormannii</name>
    <dbReference type="NCBI Taxonomy" id="2055160"/>
    <lineage>
        <taxon>Bacteria</taxon>
        <taxon>Bacillati</taxon>
        <taxon>Bacillota</taxon>
        <taxon>Bacilli</taxon>
        <taxon>Bacillales</taxon>
        <taxon>Alicyclobacillaceae</taxon>
        <taxon>Kyrpidia</taxon>
    </lineage>
</organism>
<dbReference type="Proteomes" id="UP000231932">
    <property type="component" value="Chromosome"/>
</dbReference>
<proteinExistence type="predicted"/>
<keyword evidence="3" id="KW-1185">Reference proteome</keyword>
<feature type="domain" description="Helicase XPB/Ssl2 N-terminal" evidence="1">
    <location>
        <begin position="380"/>
        <end position="460"/>
    </location>
</feature>
<reference evidence="3" key="1">
    <citation type="submission" date="2017-11" db="EMBL/GenBank/DDBJ databases">
        <title>Complete Genome Sequence of Kyrpidia sp. Strain EA-1, a thermophilic, hydrogen-oxidizing Bacterium, isolated from the Azores.</title>
        <authorList>
            <person name="Reiner J.E."/>
            <person name="Lapp C.J."/>
            <person name="Bunk B."/>
            <person name="Gescher J."/>
        </authorList>
    </citation>
    <scope>NUCLEOTIDE SEQUENCE [LARGE SCALE GENOMIC DNA]</scope>
    <source>
        <strain evidence="3">EA-1</strain>
    </source>
</reference>
<dbReference type="EMBL" id="CP024955">
    <property type="protein sequence ID" value="ATY84854.1"/>
    <property type="molecule type" value="Genomic_DNA"/>
</dbReference>
<protein>
    <recommendedName>
        <fullName evidence="1">Helicase XPB/Ssl2 N-terminal domain-containing protein</fullName>
    </recommendedName>
</protein>
<gene>
    <name evidence="2" type="ORF">CVV65_07915</name>
</gene>
<dbReference type="InterPro" id="IPR032830">
    <property type="entry name" value="XPB/Ssl2_N"/>
</dbReference>
<evidence type="ECO:0000259" key="1">
    <source>
        <dbReference type="Pfam" id="PF13625"/>
    </source>
</evidence>
<name>A0A2K8N689_9BACL</name>
<dbReference type="Pfam" id="PF13625">
    <property type="entry name" value="Helicase_C_3"/>
    <property type="match status" value="1"/>
</dbReference>